<feature type="transmembrane region" description="Helical" evidence="7">
    <location>
        <begin position="817"/>
        <end position="839"/>
    </location>
</feature>
<feature type="transmembrane region" description="Helical" evidence="7">
    <location>
        <begin position="534"/>
        <end position="558"/>
    </location>
</feature>
<keyword evidence="4 7" id="KW-1133">Transmembrane helix</keyword>
<evidence type="ECO:0000256" key="1">
    <source>
        <dbReference type="ARBA" id="ARBA00004651"/>
    </source>
</evidence>
<gene>
    <name evidence="10" type="ORF">GBA65_14000</name>
</gene>
<keyword evidence="11" id="KW-1185">Reference proteome</keyword>
<feature type="transmembrane region" description="Helical" evidence="7">
    <location>
        <begin position="851"/>
        <end position="875"/>
    </location>
</feature>
<name>A0A6G8PYZ9_9ACTN</name>
<feature type="domain" description="MacB-like periplasmic core" evidence="9">
    <location>
        <begin position="62"/>
        <end position="273"/>
    </location>
</feature>
<dbReference type="GO" id="GO:0022857">
    <property type="term" value="F:transmembrane transporter activity"/>
    <property type="evidence" value="ECO:0007669"/>
    <property type="project" value="TreeGrafter"/>
</dbReference>
<dbReference type="InterPro" id="IPR050250">
    <property type="entry name" value="Macrolide_Exporter_MacB"/>
</dbReference>
<sequence length="892" mass="93927">MPVFPPDLAVLHRVLSTVATRKKCRTAPEDHQTPRTGRDRRMKLRRFYNLSLRNLGARLQRTLLTTVGIVLGVGIVFGVITLSDTMSGAFRELFSRAYGAADLTVTAAGGNGPFDEGVLEEVRATRDVGSAAPRLSQPASLLLGGTDERGLPEVRSMRVFGVEPETAALATGFELAGGRYPREGSEVALDGNSAESLGARPGDEIRIGTAQGPVELTVVGTLRIPGGSFGGVSFGMMPLPEAQEVFDKPGKITGIAVEATDDGAVAALQGRLDDGLGEGLQAERSETRTSQVDSQFQAFRIALLFFAGTALFVGAFLVFNALSMTVLERTRELGMLRALGATRAMISRSVILEAMVLGLIGSVLGLLLGYGMAKGLVYLFGRAFRFEVTQLSLSPFALVAAVVVGLLVTVLAALYPALRAGRVSPVEAMRARTGGASGRAGRTPILLPVLGLLLVGIGAPWTYYLAKNLSTELDGLLYASGIAGVVGTFLGVSLIIPALVRPLAALFSPFLRLLFGVEGKMAATNATRNRGRTALTASALMVGISLVVAFSALGGSVLGSIRAYLEGSLGSDFVVQPANSDFDVTFSGKLEEAVARVPGVAETTGIATTIRRDGREVSVVLGVDERYPEIFRLNIDGGTDAFSALDEGGALVGSQLAEKRGLEAGSTVELQGIRGTREYAVAGIVENDLLAAGTGVYVSKETMARDFGVDSDGFLAIKAEPGADRGEIGREVGAVLKDYPQLTLYSNAEWKEQIESDFNRQYVFFYAIMGVSVAVSAFGVVNTLSMSVFERTREIGILRAIGTTRFQVGRLIIDEGVVISLIGCTVGIVVGSLLGYLFVLGSSAGGFEVAFYYPQIPAILALVSGLFIGVFAGLLPARSAARTNIVEAVQYE</sequence>
<evidence type="ECO:0000256" key="2">
    <source>
        <dbReference type="ARBA" id="ARBA00022475"/>
    </source>
</evidence>
<protein>
    <submittedName>
        <fullName evidence="10">FtsX-like permease family protein</fullName>
    </submittedName>
</protein>
<dbReference type="InterPro" id="IPR003838">
    <property type="entry name" value="ABC3_permease_C"/>
</dbReference>
<dbReference type="GO" id="GO:0005886">
    <property type="term" value="C:plasma membrane"/>
    <property type="evidence" value="ECO:0007669"/>
    <property type="project" value="UniProtKB-SubCell"/>
</dbReference>
<feature type="transmembrane region" description="Helical" evidence="7">
    <location>
        <begin position="763"/>
        <end position="784"/>
    </location>
</feature>
<keyword evidence="3 7" id="KW-0812">Transmembrane</keyword>
<dbReference type="AlphaFoldDB" id="A0A6G8PYZ9"/>
<comment type="subcellular location">
    <subcellularLocation>
        <location evidence="1">Cell membrane</location>
        <topology evidence="1">Multi-pass membrane protein</topology>
    </subcellularLocation>
</comment>
<feature type="domain" description="ABC3 transporter permease C-terminal" evidence="8">
    <location>
        <begin position="767"/>
        <end position="885"/>
    </location>
</feature>
<evidence type="ECO:0000313" key="11">
    <source>
        <dbReference type="Proteomes" id="UP000502706"/>
    </source>
</evidence>
<comment type="similarity">
    <text evidence="6">Belongs to the ABC-4 integral membrane protein family.</text>
</comment>
<evidence type="ECO:0000256" key="7">
    <source>
        <dbReference type="SAM" id="Phobius"/>
    </source>
</evidence>
<accession>A0A6G8PYZ9</accession>
<evidence type="ECO:0000256" key="6">
    <source>
        <dbReference type="ARBA" id="ARBA00038076"/>
    </source>
</evidence>
<reference evidence="10 11" key="1">
    <citation type="submission" date="2019-10" db="EMBL/GenBank/DDBJ databases">
        <title>Rubrobacter sp nov SCSIO 52915 isolated from a deep-sea sediment in the South China Sea.</title>
        <authorList>
            <person name="Chen R.W."/>
        </authorList>
    </citation>
    <scope>NUCLEOTIDE SEQUENCE [LARGE SCALE GENOMIC DNA]</scope>
    <source>
        <strain evidence="10 11">SCSIO 52915</strain>
    </source>
</reference>
<dbReference type="InterPro" id="IPR025857">
    <property type="entry name" value="MacB_PCD"/>
</dbReference>
<feature type="transmembrane region" description="Helical" evidence="7">
    <location>
        <begin position="301"/>
        <end position="327"/>
    </location>
</feature>
<proteinExistence type="inferred from homology"/>
<evidence type="ECO:0000259" key="8">
    <source>
        <dbReference type="Pfam" id="PF02687"/>
    </source>
</evidence>
<dbReference type="PANTHER" id="PTHR30572">
    <property type="entry name" value="MEMBRANE COMPONENT OF TRANSPORTER-RELATED"/>
    <property type="match status" value="1"/>
</dbReference>
<keyword evidence="5 7" id="KW-0472">Membrane</keyword>
<keyword evidence="2" id="KW-1003">Cell membrane</keyword>
<dbReference type="Pfam" id="PF12704">
    <property type="entry name" value="MacB_PCD"/>
    <property type="match status" value="2"/>
</dbReference>
<feature type="transmembrane region" description="Helical" evidence="7">
    <location>
        <begin position="445"/>
        <end position="464"/>
    </location>
</feature>
<evidence type="ECO:0000259" key="9">
    <source>
        <dbReference type="Pfam" id="PF12704"/>
    </source>
</evidence>
<evidence type="ECO:0000256" key="3">
    <source>
        <dbReference type="ARBA" id="ARBA00022692"/>
    </source>
</evidence>
<feature type="transmembrane region" description="Helical" evidence="7">
    <location>
        <begin position="350"/>
        <end position="373"/>
    </location>
</feature>
<evidence type="ECO:0000256" key="4">
    <source>
        <dbReference type="ARBA" id="ARBA00022989"/>
    </source>
</evidence>
<dbReference type="Pfam" id="PF02687">
    <property type="entry name" value="FtsX"/>
    <property type="match status" value="2"/>
</dbReference>
<feature type="domain" description="ABC3 transporter permease C-terminal" evidence="8">
    <location>
        <begin position="305"/>
        <end position="425"/>
    </location>
</feature>
<dbReference type="Proteomes" id="UP000502706">
    <property type="component" value="Chromosome"/>
</dbReference>
<dbReference type="PANTHER" id="PTHR30572:SF4">
    <property type="entry name" value="ABC TRANSPORTER PERMEASE YTRF"/>
    <property type="match status" value="1"/>
</dbReference>
<dbReference type="KEGG" id="rmar:GBA65_14000"/>
<feature type="transmembrane region" description="Helical" evidence="7">
    <location>
        <begin position="393"/>
        <end position="415"/>
    </location>
</feature>
<feature type="domain" description="MacB-like periplasmic core" evidence="9">
    <location>
        <begin position="533"/>
        <end position="733"/>
    </location>
</feature>
<feature type="transmembrane region" description="Helical" evidence="7">
    <location>
        <begin position="63"/>
        <end position="82"/>
    </location>
</feature>
<evidence type="ECO:0000256" key="5">
    <source>
        <dbReference type="ARBA" id="ARBA00023136"/>
    </source>
</evidence>
<organism evidence="10 11">
    <name type="scientific">Rubrobacter marinus</name>
    <dbReference type="NCBI Taxonomy" id="2653852"/>
    <lineage>
        <taxon>Bacteria</taxon>
        <taxon>Bacillati</taxon>
        <taxon>Actinomycetota</taxon>
        <taxon>Rubrobacteria</taxon>
        <taxon>Rubrobacterales</taxon>
        <taxon>Rubrobacteraceae</taxon>
        <taxon>Rubrobacter</taxon>
    </lineage>
</organism>
<dbReference type="EMBL" id="CP045121">
    <property type="protein sequence ID" value="QIN79441.1"/>
    <property type="molecule type" value="Genomic_DNA"/>
</dbReference>
<evidence type="ECO:0000313" key="10">
    <source>
        <dbReference type="EMBL" id="QIN79441.1"/>
    </source>
</evidence>
<feature type="transmembrane region" description="Helical" evidence="7">
    <location>
        <begin position="476"/>
        <end position="500"/>
    </location>
</feature>